<dbReference type="Proteomes" id="UP001597347">
    <property type="component" value="Unassembled WGS sequence"/>
</dbReference>
<reference evidence="3" key="1">
    <citation type="journal article" date="2019" name="Int. J. Syst. Evol. Microbiol.">
        <title>The Global Catalogue of Microorganisms (GCM) 10K type strain sequencing project: providing services to taxonomists for standard genome sequencing and annotation.</title>
        <authorList>
            <consortium name="The Broad Institute Genomics Platform"/>
            <consortium name="The Broad Institute Genome Sequencing Center for Infectious Disease"/>
            <person name="Wu L."/>
            <person name="Ma J."/>
        </authorList>
    </citation>
    <scope>NUCLEOTIDE SEQUENCE [LARGE SCALE GENOMIC DNA]</scope>
    <source>
        <strain evidence="3">CGMCC 1.12471</strain>
    </source>
</reference>
<feature type="compositionally biased region" description="Polar residues" evidence="1">
    <location>
        <begin position="93"/>
        <end position="102"/>
    </location>
</feature>
<protein>
    <recommendedName>
        <fullName evidence="4">Fibronectin type III domain-containing protein</fullName>
    </recommendedName>
</protein>
<dbReference type="EMBL" id="JBHUEA010000001">
    <property type="protein sequence ID" value="MFD1720123.1"/>
    <property type="molecule type" value="Genomic_DNA"/>
</dbReference>
<evidence type="ECO:0000313" key="2">
    <source>
        <dbReference type="EMBL" id="MFD1720123.1"/>
    </source>
</evidence>
<comment type="caution">
    <text evidence="2">The sequence shown here is derived from an EMBL/GenBank/DDBJ whole genome shotgun (WGS) entry which is preliminary data.</text>
</comment>
<organism evidence="2 3">
    <name type="scientific">Amnibacterium endophyticum</name>
    <dbReference type="NCBI Taxonomy" id="2109337"/>
    <lineage>
        <taxon>Bacteria</taxon>
        <taxon>Bacillati</taxon>
        <taxon>Actinomycetota</taxon>
        <taxon>Actinomycetes</taxon>
        <taxon>Micrococcales</taxon>
        <taxon>Microbacteriaceae</taxon>
        <taxon>Amnibacterium</taxon>
    </lineage>
</organism>
<evidence type="ECO:0000256" key="1">
    <source>
        <dbReference type="SAM" id="MobiDB-lite"/>
    </source>
</evidence>
<keyword evidence="3" id="KW-1185">Reference proteome</keyword>
<dbReference type="RefSeq" id="WP_377931330.1">
    <property type="nucleotide sequence ID" value="NZ_JBHUEA010000001.1"/>
</dbReference>
<accession>A0ABW4L9D2</accession>
<feature type="region of interest" description="Disordered" evidence="1">
    <location>
        <begin position="79"/>
        <end position="102"/>
    </location>
</feature>
<evidence type="ECO:0008006" key="4">
    <source>
        <dbReference type="Google" id="ProtNLM"/>
    </source>
</evidence>
<gene>
    <name evidence="2" type="ORF">ACFSBI_01050</name>
</gene>
<sequence>MSESDAGRPGPVAIASVDGGLLVRWGAAGESGLTDHDLLVANSSSGEAVVERKVDADTTKATVDLADLHGVSALSVSVTSDDGEGAHFPGTTVRVSQPSGPA</sequence>
<name>A0ABW4L9D2_9MICO</name>
<evidence type="ECO:0000313" key="3">
    <source>
        <dbReference type="Proteomes" id="UP001597347"/>
    </source>
</evidence>
<proteinExistence type="predicted"/>